<evidence type="ECO:0000313" key="2">
    <source>
        <dbReference type="Proteomes" id="UP000297972"/>
    </source>
</evidence>
<dbReference type="GO" id="GO:0016740">
    <property type="term" value="F:transferase activity"/>
    <property type="evidence" value="ECO:0007669"/>
    <property type="project" value="UniProtKB-KW"/>
</dbReference>
<protein>
    <submittedName>
        <fullName evidence="1">GNAT family N-acetyltransferase</fullName>
    </submittedName>
</protein>
<dbReference type="Proteomes" id="UP000297972">
    <property type="component" value="Unassembled WGS sequence"/>
</dbReference>
<keyword evidence="1" id="KW-0808">Transferase</keyword>
<dbReference type="AlphaFoldDB" id="A0A4Z1C6Q7"/>
<accession>A0A4Z1C6Q7</accession>
<evidence type="ECO:0000313" key="1">
    <source>
        <dbReference type="EMBL" id="TGN43184.1"/>
    </source>
</evidence>
<proteinExistence type="predicted"/>
<gene>
    <name evidence="1" type="ORF">E4L95_20740</name>
</gene>
<dbReference type="EMBL" id="SRPG01000359">
    <property type="protein sequence ID" value="TGN43184.1"/>
    <property type="molecule type" value="Genomic_DNA"/>
</dbReference>
<sequence length="50" mass="5124">MARPDADLEAAFEVTWVPAETRRCGGLLVGRGLGAGGRVSAARGIGPWTA</sequence>
<reference evidence="1 2" key="1">
    <citation type="submission" date="2019-03" db="EMBL/GenBank/DDBJ databases">
        <authorList>
            <person name="Li J."/>
        </authorList>
    </citation>
    <scope>NUCLEOTIDE SEQUENCE [LARGE SCALE GENOMIC DNA]</scope>
    <source>
        <strain evidence="1 2">3058</strain>
    </source>
</reference>
<keyword evidence="2" id="KW-1185">Reference proteome</keyword>
<organism evidence="1 2">
    <name type="scientific">Paracoccus liaowanqingii</name>
    <dbReference type="NCBI Taxonomy" id="2560053"/>
    <lineage>
        <taxon>Bacteria</taxon>
        <taxon>Pseudomonadati</taxon>
        <taxon>Pseudomonadota</taxon>
        <taxon>Alphaproteobacteria</taxon>
        <taxon>Rhodobacterales</taxon>
        <taxon>Paracoccaceae</taxon>
        <taxon>Paracoccus</taxon>
    </lineage>
</organism>
<comment type="caution">
    <text evidence="1">The sequence shown here is derived from an EMBL/GenBank/DDBJ whole genome shotgun (WGS) entry which is preliminary data.</text>
</comment>
<feature type="non-terminal residue" evidence="1">
    <location>
        <position position="50"/>
    </location>
</feature>
<name>A0A4Z1C6Q7_9RHOB</name>